<dbReference type="GO" id="GO:0016788">
    <property type="term" value="F:hydrolase activity, acting on ester bonds"/>
    <property type="evidence" value="ECO:0007669"/>
    <property type="project" value="TreeGrafter"/>
</dbReference>
<name>A0A1D7QL24_9SPHI</name>
<dbReference type="PANTHER" id="PTHR40841:SF2">
    <property type="entry name" value="SIDEROPHORE-DEGRADING ESTERASE (EUROFUNG)"/>
    <property type="match status" value="1"/>
</dbReference>
<dbReference type="Gene3D" id="3.40.50.1820">
    <property type="entry name" value="alpha/beta hydrolase"/>
    <property type="match status" value="1"/>
</dbReference>
<dbReference type="KEGG" id="psty:BFS30_20735"/>
<dbReference type="PROSITE" id="PS51257">
    <property type="entry name" value="PROKAR_LIPOPROTEIN"/>
    <property type="match status" value="1"/>
</dbReference>
<protein>
    <recommendedName>
        <fullName evidence="5">Esterase</fullName>
    </recommendedName>
</protein>
<keyword evidence="4" id="KW-1185">Reference proteome</keyword>
<proteinExistence type="inferred from homology"/>
<reference evidence="3 4" key="1">
    <citation type="submission" date="2016-08" db="EMBL/GenBank/DDBJ databases">
        <authorList>
            <person name="Seilhamer J.J."/>
        </authorList>
    </citation>
    <scope>NUCLEOTIDE SEQUENCE [LARGE SCALE GENOMIC DNA]</scope>
    <source>
        <strain evidence="3 4">DX4</strain>
    </source>
</reference>
<dbReference type="Pfam" id="PF00756">
    <property type="entry name" value="Esterase"/>
    <property type="match status" value="1"/>
</dbReference>
<keyword evidence="2" id="KW-0378">Hydrolase</keyword>
<dbReference type="EMBL" id="CP017141">
    <property type="protein sequence ID" value="AOM79382.1"/>
    <property type="molecule type" value="Genomic_DNA"/>
</dbReference>
<accession>A0A1D7QL24</accession>
<evidence type="ECO:0000313" key="3">
    <source>
        <dbReference type="EMBL" id="AOM79382.1"/>
    </source>
</evidence>
<dbReference type="InterPro" id="IPR052558">
    <property type="entry name" value="Siderophore_Hydrolase_D"/>
</dbReference>
<evidence type="ECO:0000256" key="2">
    <source>
        <dbReference type="ARBA" id="ARBA00022801"/>
    </source>
</evidence>
<dbReference type="AlphaFoldDB" id="A0A1D7QL24"/>
<dbReference type="SUPFAM" id="SSF53474">
    <property type="entry name" value="alpha/beta-Hydrolases"/>
    <property type="match status" value="1"/>
</dbReference>
<gene>
    <name evidence="3" type="ORF">BFS30_20735</name>
</gene>
<dbReference type="InterPro" id="IPR000801">
    <property type="entry name" value="Esterase-like"/>
</dbReference>
<evidence type="ECO:0008006" key="5">
    <source>
        <dbReference type="Google" id="ProtNLM"/>
    </source>
</evidence>
<dbReference type="InterPro" id="IPR029058">
    <property type="entry name" value="AB_hydrolase_fold"/>
</dbReference>
<organism evidence="3 4">
    <name type="scientific">Pedobacter steynii</name>
    <dbReference type="NCBI Taxonomy" id="430522"/>
    <lineage>
        <taxon>Bacteria</taxon>
        <taxon>Pseudomonadati</taxon>
        <taxon>Bacteroidota</taxon>
        <taxon>Sphingobacteriia</taxon>
        <taxon>Sphingobacteriales</taxon>
        <taxon>Sphingobacteriaceae</taxon>
        <taxon>Pedobacter</taxon>
    </lineage>
</organism>
<dbReference type="Proteomes" id="UP000094313">
    <property type="component" value="Chromosome"/>
</dbReference>
<dbReference type="RefSeq" id="WP_069381044.1">
    <property type="nucleotide sequence ID" value="NZ_CP017141.1"/>
</dbReference>
<evidence type="ECO:0000313" key="4">
    <source>
        <dbReference type="Proteomes" id="UP000094313"/>
    </source>
</evidence>
<dbReference type="PANTHER" id="PTHR40841">
    <property type="entry name" value="SIDEROPHORE TRIACETYLFUSARININE C ESTERASE"/>
    <property type="match status" value="1"/>
</dbReference>
<evidence type="ECO:0000256" key="1">
    <source>
        <dbReference type="ARBA" id="ARBA00005622"/>
    </source>
</evidence>
<comment type="similarity">
    <text evidence="1">Belongs to the esterase D family.</text>
</comment>
<sequence length="293" mass="32827">MRKLALLFAGISTVISCSRIPEKESTTAQDARPVIEHLYSKSVADSFTVSISLPTGYRAREDKKYPVVYLLDGNLYFDIMATTLRKYSEVGLSPHVILVGIGYKDFSTMDSLRTRDDTYPVAIPEYEMSTSGGAPKFLSFIARELIPYIDKNYHSNSSKRVLMGHSLGGYFTTFALLRTLEGERTGIQGFIAASPSLHYNKYFLADKFKKLSLSSDTNPNLRVYVTYGGMEDSQDEPGSRGLKELTLDLSGVFDSGKHSRVQFKSDIFSNLDHMDTQLPTFIKGLQWVVTDKK</sequence>